<protein>
    <submittedName>
        <fullName evidence="1">Uncharacterized protein</fullName>
    </submittedName>
</protein>
<name>V9FT67_PHYNI</name>
<accession>V9FT67</accession>
<dbReference type="eggNOG" id="ENOG502R6H0">
    <property type="taxonomic scope" value="Eukaryota"/>
</dbReference>
<evidence type="ECO:0000313" key="2">
    <source>
        <dbReference type="Proteomes" id="UP000018721"/>
    </source>
</evidence>
<dbReference type="HOGENOM" id="CLU_967950_0_0_1"/>
<dbReference type="AlphaFoldDB" id="V9FT67"/>
<gene>
    <name evidence="1" type="ORF">F443_03175</name>
</gene>
<organism evidence="1 2">
    <name type="scientific">Phytophthora nicotianae P1569</name>
    <dbReference type="NCBI Taxonomy" id="1317065"/>
    <lineage>
        <taxon>Eukaryota</taxon>
        <taxon>Sar</taxon>
        <taxon>Stramenopiles</taxon>
        <taxon>Oomycota</taxon>
        <taxon>Peronosporomycetes</taxon>
        <taxon>Peronosporales</taxon>
        <taxon>Peronosporaceae</taxon>
        <taxon>Phytophthora</taxon>
    </lineage>
</organism>
<dbReference type="EMBL" id="ANIZ01000606">
    <property type="protein sequence ID" value="ETI53933.1"/>
    <property type="molecule type" value="Genomic_DNA"/>
</dbReference>
<proteinExistence type="predicted"/>
<keyword evidence="2" id="KW-1185">Reference proteome</keyword>
<evidence type="ECO:0000313" key="1">
    <source>
        <dbReference type="EMBL" id="ETI53933.1"/>
    </source>
</evidence>
<dbReference type="OrthoDB" id="128457at2759"/>
<comment type="caution">
    <text evidence="1">The sequence shown here is derived from an EMBL/GenBank/DDBJ whole genome shotgun (WGS) entry which is preliminary data.</text>
</comment>
<reference evidence="1 2" key="1">
    <citation type="submission" date="2013-11" db="EMBL/GenBank/DDBJ databases">
        <title>The Genome Sequence of Phytophthora parasitica P1569.</title>
        <authorList>
            <consortium name="The Broad Institute Genomics Platform"/>
            <person name="Russ C."/>
            <person name="Tyler B."/>
            <person name="Panabieres F."/>
            <person name="Shan W."/>
            <person name="Tripathy S."/>
            <person name="Grunwald N."/>
            <person name="Machado M."/>
            <person name="Johnson C.S."/>
            <person name="Arredondo F."/>
            <person name="Hong C."/>
            <person name="Coffey M."/>
            <person name="Young S.K."/>
            <person name="Zeng Q."/>
            <person name="Gargeya S."/>
            <person name="Fitzgerald M."/>
            <person name="Abouelleil A."/>
            <person name="Alvarado L."/>
            <person name="Chapman S.B."/>
            <person name="Gainer-Dewar J."/>
            <person name="Goldberg J."/>
            <person name="Griggs A."/>
            <person name="Gujja S."/>
            <person name="Hansen M."/>
            <person name="Howarth C."/>
            <person name="Imamovic A."/>
            <person name="Ireland A."/>
            <person name="Larimer J."/>
            <person name="McCowan C."/>
            <person name="Murphy C."/>
            <person name="Pearson M."/>
            <person name="Poon T.W."/>
            <person name="Priest M."/>
            <person name="Roberts A."/>
            <person name="Saif S."/>
            <person name="Shea T."/>
            <person name="Sykes S."/>
            <person name="Wortman J."/>
            <person name="Nusbaum C."/>
            <person name="Birren B."/>
        </authorList>
    </citation>
    <scope>NUCLEOTIDE SEQUENCE [LARGE SCALE GENOMIC DNA]</scope>
    <source>
        <strain evidence="1 2">P1569</strain>
    </source>
</reference>
<sequence>MTAARAKAAYGSAPTKKCKKCDRKISRTNISKHIKVCKGIKLPETRSEIRKKSWEKNRAKRVGSQRDKRAATLFKELQGFRKQLREAEAAQAVPQPQPKGMMGHALEVLSLHPRLFEFVFAKAEKHELLSKGWFRVLILWLHPDKRHHLPQEWQETSNVSAVEESFKPLPKYKEEMQDASIRKVYEERVRVEKYQVYLQTRFKQRLIKWESKCQEAREATVLQAKEGLAKFAEYADCTSFDAFKAIYRARFLEKDKAYEIAKNSEQDKAASDLRILETFGAESESDDE</sequence>
<dbReference type="Proteomes" id="UP000018721">
    <property type="component" value="Unassembled WGS sequence"/>
</dbReference>